<evidence type="ECO:0008006" key="4">
    <source>
        <dbReference type="Google" id="ProtNLM"/>
    </source>
</evidence>
<evidence type="ECO:0000313" key="2">
    <source>
        <dbReference type="EMBL" id="RUO19804.1"/>
    </source>
</evidence>
<name>A0A432VTG7_9GAMM</name>
<reference evidence="2 3" key="1">
    <citation type="journal article" date="2011" name="Front. Microbiol.">
        <title>Genomic signatures of strain selection and enhancement in Bacillus atrophaeus var. globigii, a historical biowarfare simulant.</title>
        <authorList>
            <person name="Gibbons H.S."/>
            <person name="Broomall S.M."/>
            <person name="McNew L.A."/>
            <person name="Daligault H."/>
            <person name="Chapman C."/>
            <person name="Bruce D."/>
            <person name="Karavis M."/>
            <person name="Krepps M."/>
            <person name="McGregor P.A."/>
            <person name="Hong C."/>
            <person name="Park K.H."/>
            <person name="Akmal A."/>
            <person name="Feldman A."/>
            <person name="Lin J.S."/>
            <person name="Chang W.E."/>
            <person name="Higgs B.W."/>
            <person name="Demirev P."/>
            <person name="Lindquist J."/>
            <person name="Liem A."/>
            <person name="Fochler E."/>
            <person name="Read T.D."/>
            <person name="Tapia R."/>
            <person name="Johnson S."/>
            <person name="Bishop-Lilly K.A."/>
            <person name="Detter C."/>
            <person name="Han C."/>
            <person name="Sozhamannan S."/>
            <person name="Rosenzweig C.N."/>
            <person name="Skowronski E.W."/>
        </authorList>
    </citation>
    <scope>NUCLEOTIDE SEQUENCE [LARGE SCALE GENOMIC DNA]</scope>
    <source>
        <strain evidence="2 3">AK5</strain>
    </source>
</reference>
<keyword evidence="1" id="KW-0812">Transmembrane</keyword>
<protein>
    <recommendedName>
        <fullName evidence="4">DUF4282 domain-containing protein</fullName>
    </recommendedName>
</protein>
<dbReference type="EMBL" id="PIPI01000004">
    <property type="protein sequence ID" value="RUO19804.1"/>
    <property type="molecule type" value="Genomic_DNA"/>
</dbReference>
<keyword evidence="1" id="KW-0472">Membrane</keyword>
<keyword evidence="3" id="KW-1185">Reference proteome</keyword>
<dbReference type="OrthoDB" id="6164478at2"/>
<feature type="transmembrane region" description="Helical" evidence="1">
    <location>
        <begin position="108"/>
        <end position="128"/>
    </location>
</feature>
<feature type="transmembrane region" description="Helical" evidence="1">
    <location>
        <begin position="81"/>
        <end position="102"/>
    </location>
</feature>
<feature type="transmembrane region" description="Helical" evidence="1">
    <location>
        <begin position="20"/>
        <end position="41"/>
    </location>
</feature>
<comment type="caution">
    <text evidence="2">The sequence shown here is derived from an EMBL/GenBank/DDBJ whole genome shotgun (WGS) entry which is preliminary data.</text>
</comment>
<sequence length="150" mass="16906">MSDDKNMIPGISVKQQLGPALIQALILVILRLFTIPLRIWLGAMARLAELHEETRNESDSTKTTEFPVLDWFRRAWDGVILLWWVGGGIFVVFGFLGGIFIYGIMEAFATALAATVVLYFSVIFISLMKESMILLLSIATNVESIRRKRN</sequence>
<dbReference type="RefSeq" id="WP_126792595.1">
    <property type="nucleotide sequence ID" value="NZ_PIPI01000004.1"/>
</dbReference>
<accession>A0A432VTG7</accession>
<keyword evidence="1" id="KW-1133">Transmembrane helix</keyword>
<evidence type="ECO:0000256" key="1">
    <source>
        <dbReference type="SAM" id="Phobius"/>
    </source>
</evidence>
<evidence type="ECO:0000313" key="3">
    <source>
        <dbReference type="Proteomes" id="UP000288212"/>
    </source>
</evidence>
<gene>
    <name evidence="2" type="ORF">CWE06_07125</name>
</gene>
<proteinExistence type="predicted"/>
<organism evidence="2 3">
    <name type="scientific">Aliidiomarina haloalkalitolerans</name>
    <dbReference type="NCBI Taxonomy" id="859059"/>
    <lineage>
        <taxon>Bacteria</taxon>
        <taxon>Pseudomonadati</taxon>
        <taxon>Pseudomonadota</taxon>
        <taxon>Gammaproteobacteria</taxon>
        <taxon>Alteromonadales</taxon>
        <taxon>Idiomarinaceae</taxon>
        <taxon>Aliidiomarina</taxon>
    </lineage>
</organism>
<dbReference type="Proteomes" id="UP000288212">
    <property type="component" value="Unassembled WGS sequence"/>
</dbReference>
<dbReference type="AlphaFoldDB" id="A0A432VTG7"/>